<evidence type="ECO:0000256" key="2">
    <source>
        <dbReference type="PIRSR" id="PIRSR000137-1"/>
    </source>
</evidence>
<dbReference type="OrthoDB" id="269227at2759"/>
<dbReference type="GO" id="GO:0050660">
    <property type="term" value="F:flavin adenine dinucleotide binding"/>
    <property type="evidence" value="ECO:0007669"/>
    <property type="project" value="InterPro"/>
</dbReference>
<dbReference type="Pfam" id="PF00732">
    <property type="entry name" value="GMC_oxred_N"/>
    <property type="match status" value="1"/>
</dbReference>
<dbReference type="SUPFAM" id="SSF51905">
    <property type="entry name" value="FAD/NAD(P)-binding domain"/>
    <property type="match status" value="1"/>
</dbReference>
<dbReference type="EMBL" id="PDLM01000011">
    <property type="protein sequence ID" value="RDW65983.1"/>
    <property type="molecule type" value="Genomic_DNA"/>
</dbReference>
<dbReference type="AlphaFoldDB" id="A0A3D8QVW5"/>
<feature type="active site" description="Proton acceptor" evidence="2">
    <location>
        <position position="597"/>
    </location>
</feature>
<feature type="signal peptide" evidence="5">
    <location>
        <begin position="1"/>
        <end position="19"/>
    </location>
</feature>
<feature type="compositionally biased region" description="Polar residues" evidence="4">
    <location>
        <begin position="249"/>
        <end position="267"/>
    </location>
</feature>
<keyword evidence="3" id="KW-0285">Flavoprotein</keyword>
<dbReference type="Gene3D" id="3.30.560.10">
    <property type="entry name" value="Glucose Oxidase, domain 3"/>
    <property type="match status" value="1"/>
</dbReference>
<dbReference type="PROSITE" id="PS00624">
    <property type="entry name" value="GMC_OXRED_2"/>
    <property type="match status" value="1"/>
</dbReference>
<dbReference type="SUPFAM" id="SSF54373">
    <property type="entry name" value="FAD-linked reductases, C-terminal domain"/>
    <property type="match status" value="1"/>
</dbReference>
<gene>
    <name evidence="7" type="ORF">BP6252_09618</name>
</gene>
<evidence type="ECO:0000256" key="5">
    <source>
        <dbReference type="SAM" id="SignalP"/>
    </source>
</evidence>
<dbReference type="InterPro" id="IPR036188">
    <property type="entry name" value="FAD/NAD-bd_sf"/>
</dbReference>
<keyword evidence="8" id="KW-1185">Reference proteome</keyword>
<dbReference type="Proteomes" id="UP000256645">
    <property type="component" value="Unassembled WGS sequence"/>
</dbReference>
<dbReference type="Pfam" id="PF05199">
    <property type="entry name" value="GMC_oxred_C"/>
    <property type="match status" value="1"/>
</dbReference>
<dbReference type="PIRSF" id="PIRSF000137">
    <property type="entry name" value="Alcohol_oxidase"/>
    <property type="match status" value="1"/>
</dbReference>
<protein>
    <submittedName>
        <fullName evidence="7">Alcohol oxidase-3</fullName>
    </submittedName>
</protein>
<feature type="domain" description="Glucose-methanol-choline oxidoreductase N-terminal" evidence="6">
    <location>
        <begin position="325"/>
        <end position="339"/>
    </location>
</feature>
<dbReference type="STRING" id="1849047.A0A3D8QVW5"/>
<organism evidence="7 8">
    <name type="scientific">Coleophoma cylindrospora</name>
    <dbReference type="NCBI Taxonomy" id="1849047"/>
    <lineage>
        <taxon>Eukaryota</taxon>
        <taxon>Fungi</taxon>
        <taxon>Dikarya</taxon>
        <taxon>Ascomycota</taxon>
        <taxon>Pezizomycotina</taxon>
        <taxon>Leotiomycetes</taxon>
        <taxon>Helotiales</taxon>
        <taxon>Dermateaceae</taxon>
        <taxon>Coleophoma</taxon>
    </lineage>
</organism>
<keyword evidence="5" id="KW-0732">Signal</keyword>
<feature type="binding site" evidence="3">
    <location>
        <begin position="598"/>
        <end position="599"/>
    </location>
    <ligand>
        <name>FAD</name>
        <dbReference type="ChEBI" id="CHEBI:57692"/>
    </ligand>
</feature>
<comment type="caution">
    <text evidence="7">The sequence shown here is derived from an EMBL/GenBank/DDBJ whole genome shotgun (WGS) entry which is preliminary data.</text>
</comment>
<sequence>MLSFLSLVAALSALQTAHAATSRGGQTILFSNHFGIPGENATYDYVIIGGGTAGLALATRLAENEALSVAVIEAGDFYEKDHGNRSVVPAYGFMYGGATTAASVHSAPLVDWAFLTTPQPALGNTTYHVPRGRCLGGSSARNFMVYHRGTTGSYGQWADMVGDDSYKFSNLLCYFKKSAKYTKPDTQIRAANATVPNPNSTAFSSSGGPLQVSHAHFALPFSSFALSAFEEVGIPEVEDLNSGDLLGAQYSTTTTNPEDQTRSSSESSYLQAAFVSRRTNLQIYPQTMAKQILFDQNKTATGVRVVSHGAEYILSAKREVVLSGGAYSSPQILMVSGVGPKDTLAKYNIPVVANRPGVGQNLWDHMLFAVIHEVDVATQSQLSDPTYKTQAEQEYIHNGTGILTNMGADFLAFEKLPKENRANLTTSSQKALTSFAADWPEVEYIMSSFTFAGGAPGKNYAEIFAALVAPLSRGSVTIQSNDTAIQPVIDPGWFSNPADLDVAVQAFHRTRALWATKALSGVKIGAELVPGPSVQTDAEIAAYILGFGSSVYHPACTCKMGKRDDPMAVVDSKAKVIGVHGLRVVDASAFPLLPPGHPQSTIYALAEKIAAEILRDLK</sequence>
<name>A0A3D8QVW5_9HELO</name>
<dbReference type="PANTHER" id="PTHR11552:SF228">
    <property type="entry name" value="GLUCOSE-METHANOL-CHOLINE OXIDOREDUCTASE N-TERMINAL DOMAIN-CONTAINING PROTEIN"/>
    <property type="match status" value="1"/>
</dbReference>
<feature type="binding site" evidence="3">
    <location>
        <begin position="142"/>
        <end position="145"/>
    </location>
    <ligand>
        <name>FAD</name>
        <dbReference type="ChEBI" id="CHEBI:57692"/>
    </ligand>
</feature>
<keyword evidence="3" id="KW-0274">FAD</keyword>
<dbReference type="InterPro" id="IPR007867">
    <property type="entry name" value="GMC_OxRtase_C"/>
</dbReference>
<evidence type="ECO:0000256" key="1">
    <source>
        <dbReference type="ARBA" id="ARBA00010790"/>
    </source>
</evidence>
<evidence type="ECO:0000313" key="7">
    <source>
        <dbReference type="EMBL" id="RDW65983.1"/>
    </source>
</evidence>
<dbReference type="GO" id="GO:0016614">
    <property type="term" value="F:oxidoreductase activity, acting on CH-OH group of donors"/>
    <property type="evidence" value="ECO:0007669"/>
    <property type="project" value="InterPro"/>
</dbReference>
<dbReference type="InterPro" id="IPR000172">
    <property type="entry name" value="GMC_OxRdtase_N"/>
</dbReference>
<dbReference type="PANTHER" id="PTHR11552">
    <property type="entry name" value="GLUCOSE-METHANOL-CHOLINE GMC OXIDOREDUCTASE"/>
    <property type="match status" value="1"/>
</dbReference>
<comment type="similarity">
    <text evidence="1">Belongs to the GMC oxidoreductase family.</text>
</comment>
<evidence type="ECO:0000256" key="3">
    <source>
        <dbReference type="PIRSR" id="PIRSR000137-2"/>
    </source>
</evidence>
<feature type="active site" description="Proton donor" evidence="2">
    <location>
        <position position="553"/>
    </location>
</feature>
<evidence type="ECO:0000313" key="8">
    <source>
        <dbReference type="Proteomes" id="UP000256645"/>
    </source>
</evidence>
<feature type="region of interest" description="Disordered" evidence="4">
    <location>
        <begin position="248"/>
        <end position="267"/>
    </location>
</feature>
<dbReference type="GO" id="GO:0044550">
    <property type="term" value="P:secondary metabolite biosynthetic process"/>
    <property type="evidence" value="ECO:0007669"/>
    <property type="project" value="TreeGrafter"/>
</dbReference>
<reference evidence="7 8" key="1">
    <citation type="journal article" date="2018" name="IMA Fungus">
        <title>IMA Genome-F 9: Draft genome sequence of Annulohypoxylon stygium, Aspergillus mulundensis, Berkeleyomyces basicola (syn. Thielaviopsis basicola), Ceratocystis smalleyi, two Cercospora beticola strains, Coleophoma cylindrospora, Fusarium fracticaudum, Phialophora cf. hyalina, and Morchella septimelata.</title>
        <authorList>
            <person name="Wingfield B.D."/>
            <person name="Bills G.F."/>
            <person name="Dong Y."/>
            <person name="Huang W."/>
            <person name="Nel W.J."/>
            <person name="Swalarsk-Parry B.S."/>
            <person name="Vaghefi N."/>
            <person name="Wilken P.M."/>
            <person name="An Z."/>
            <person name="de Beer Z.W."/>
            <person name="De Vos L."/>
            <person name="Chen L."/>
            <person name="Duong T.A."/>
            <person name="Gao Y."/>
            <person name="Hammerbacher A."/>
            <person name="Kikkert J.R."/>
            <person name="Li Y."/>
            <person name="Li H."/>
            <person name="Li K."/>
            <person name="Li Q."/>
            <person name="Liu X."/>
            <person name="Ma X."/>
            <person name="Naidoo K."/>
            <person name="Pethybridge S.J."/>
            <person name="Sun J."/>
            <person name="Steenkamp E.T."/>
            <person name="van der Nest M.A."/>
            <person name="van Wyk S."/>
            <person name="Wingfield M.J."/>
            <person name="Xiong C."/>
            <person name="Yue Q."/>
            <person name="Zhang X."/>
        </authorList>
    </citation>
    <scope>NUCLEOTIDE SEQUENCE [LARGE SCALE GENOMIC DNA]</scope>
    <source>
        <strain evidence="7 8">BP6252</strain>
    </source>
</reference>
<accession>A0A3D8QVW5</accession>
<evidence type="ECO:0000256" key="4">
    <source>
        <dbReference type="SAM" id="MobiDB-lite"/>
    </source>
</evidence>
<dbReference type="Gene3D" id="3.50.50.60">
    <property type="entry name" value="FAD/NAD(P)-binding domain"/>
    <property type="match status" value="1"/>
</dbReference>
<feature type="chain" id="PRO_5017663987" evidence="5">
    <location>
        <begin position="20"/>
        <end position="618"/>
    </location>
</feature>
<proteinExistence type="inferred from homology"/>
<comment type="cofactor">
    <cofactor evidence="3">
        <name>FAD</name>
        <dbReference type="ChEBI" id="CHEBI:57692"/>
    </cofactor>
</comment>
<evidence type="ECO:0000259" key="6">
    <source>
        <dbReference type="PROSITE" id="PS00624"/>
    </source>
</evidence>
<dbReference type="InterPro" id="IPR012132">
    <property type="entry name" value="GMC_OxRdtase"/>
</dbReference>